<dbReference type="EC" id="2.7.1.4" evidence="11"/>
<evidence type="ECO:0000256" key="10">
    <source>
        <dbReference type="ARBA" id="ARBA00023277"/>
    </source>
</evidence>
<organism evidence="13 14">
    <name type="scientific">Gracilibacillus halotolerans</name>
    <dbReference type="NCBI Taxonomy" id="74386"/>
    <lineage>
        <taxon>Bacteria</taxon>
        <taxon>Bacillati</taxon>
        <taxon>Bacillota</taxon>
        <taxon>Bacilli</taxon>
        <taxon>Bacillales</taxon>
        <taxon>Bacillaceae</taxon>
        <taxon>Gracilibacillus</taxon>
    </lineage>
</organism>
<accession>A0A841RMJ3</accession>
<dbReference type="PANTHER" id="PTHR42742">
    <property type="entry name" value="TRANSCRIPTIONAL REPRESSOR MPRA"/>
    <property type="match status" value="1"/>
</dbReference>
<keyword evidence="4" id="KW-0479">Metal-binding</keyword>
<proteinExistence type="inferred from homology"/>
<dbReference type="Pfam" id="PF00480">
    <property type="entry name" value="ROK"/>
    <property type="match status" value="1"/>
</dbReference>
<evidence type="ECO:0000256" key="7">
    <source>
        <dbReference type="ARBA" id="ARBA00022833"/>
    </source>
</evidence>
<evidence type="ECO:0000256" key="5">
    <source>
        <dbReference type="ARBA" id="ARBA00022741"/>
    </source>
</evidence>
<dbReference type="RefSeq" id="WP_184245080.1">
    <property type="nucleotide sequence ID" value="NZ_BAAACU010000002.1"/>
</dbReference>
<dbReference type="Proteomes" id="UP000572212">
    <property type="component" value="Unassembled WGS sequence"/>
</dbReference>
<evidence type="ECO:0000256" key="1">
    <source>
        <dbReference type="ARBA" id="ARBA00001946"/>
    </source>
</evidence>
<keyword evidence="6 13" id="KW-0418">Kinase</keyword>
<dbReference type="EMBL" id="JACHON010000002">
    <property type="protein sequence ID" value="MBB6512144.1"/>
    <property type="molecule type" value="Genomic_DNA"/>
</dbReference>
<protein>
    <recommendedName>
        <fullName evidence="11">fructokinase</fullName>
        <ecNumber evidence="11">2.7.1.4</ecNumber>
    </recommendedName>
</protein>
<dbReference type="Gene3D" id="3.30.420.40">
    <property type="match status" value="2"/>
</dbReference>
<sequence>MLIGGIEAGGTKFVLAIGNDQGEILEKQTIPTEHPDYTLPKVIDFFKNKGIERLGVGAFGAIDINQNSPSYGTLQETPKTDWIGYPFGRILKENLEVPVIIDTDVNVAAMSEAKWGNATDVDSCLYITVGTGIGGGAYLNGSTLKGLSHSEMGHIKIRRHKEDTYKGNCPYHDDCLEGLASGPAIEKRWGKKGHELVDNEKVWDMEAYYLAQAITNYIYILSPERIILGGGVMKQQQLFPLIRKNVIEMLNGYVSSPYLTEDEIDQYIVSPGLTDEAGVKGALYLAMMETV</sequence>
<dbReference type="FunFam" id="3.30.420.40:FF:000153">
    <property type="entry name" value="Putative fructokinase"/>
    <property type="match status" value="1"/>
</dbReference>
<keyword evidence="5" id="KW-0547">Nucleotide-binding</keyword>
<dbReference type="CDD" id="cd24067">
    <property type="entry name" value="ASKHA_NBD_ROK_BsFRK-like"/>
    <property type="match status" value="1"/>
</dbReference>
<evidence type="ECO:0000256" key="2">
    <source>
        <dbReference type="ARBA" id="ARBA00006479"/>
    </source>
</evidence>
<evidence type="ECO:0000256" key="3">
    <source>
        <dbReference type="ARBA" id="ARBA00022679"/>
    </source>
</evidence>
<keyword evidence="9" id="KW-0460">Magnesium</keyword>
<evidence type="ECO:0000256" key="12">
    <source>
        <dbReference type="ARBA" id="ARBA00048451"/>
    </source>
</evidence>
<comment type="catalytic activity">
    <reaction evidence="12">
        <text>D-fructose + ATP = D-fructose 6-phosphate + ADP + H(+)</text>
        <dbReference type="Rhea" id="RHEA:16125"/>
        <dbReference type="ChEBI" id="CHEBI:15378"/>
        <dbReference type="ChEBI" id="CHEBI:30616"/>
        <dbReference type="ChEBI" id="CHEBI:37721"/>
        <dbReference type="ChEBI" id="CHEBI:61527"/>
        <dbReference type="ChEBI" id="CHEBI:456216"/>
        <dbReference type="EC" id="2.7.1.4"/>
    </reaction>
</comment>
<gene>
    <name evidence="13" type="ORF">GGQ92_000925</name>
</gene>
<comment type="similarity">
    <text evidence="2">Belongs to the ROK (NagC/XylR) family.</text>
</comment>
<dbReference type="AlphaFoldDB" id="A0A841RMJ3"/>
<dbReference type="InterPro" id="IPR043129">
    <property type="entry name" value="ATPase_NBD"/>
</dbReference>
<dbReference type="GO" id="GO:0046872">
    <property type="term" value="F:metal ion binding"/>
    <property type="evidence" value="ECO:0007669"/>
    <property type="project" value="UniProtKB-KW"/>
</dbReference>
<dbReference type="GO" id="GO:0008865">
    <property type="term" value="F:fructokinase activity"/>
    <property type="evidence" value="ECO:0007669"/>
    <property type="project" value="UniProtKB-EC"/>
</dbReference>
<dbReference type="PANTHER" id="PTHR42742:SF3">
    <property type="entry name" value="FRUCTOKINASE"/>
    <property type="match status" value="1"/>
</dbReference>
<dbReference type="SUPFAM" id="SSF53067">
    <property type="entry name" value="Actin-like ATPase domain"/>
    <property type="match status" value="1"/>
</dbReference>
<dbReference type="GO" id="GO:0005524">
    <property type="term" value="F:ATP binding"/>
    <property type="evidence" value="ECO:0007669"/>
    <property type="project" value="UniProtKB-KW"/>
</dbReference>
<keyword evidence="14" id="KW-1185">Reference proteome</keyword>
<keyword evidence="10" id="KW-0119">Carbohydrate metabolism</keyword>
<evidence type="ECO:0000256" key="4">
    <source>
        <dbReference type="ARBA" id="ARBA00022723"/>
    </source>
</evidence>
<keyword evidence="8" id="KW-0067">ATP-binding</keyword>
<dbReference type="InterPro" id="IPR051804">
    <property type="entry name" value="Carb_Metab_Reg_Kinase/Isom"/>
</dbReference>
<evidence type="ECO:0000256" key="9">
    <source>
        <dbReference type="ARBA" id="ARBA00022842"/>
    </source>
</evidence>
<dbReference type="FunFam" id="3.30.420.40:FF:000136">
    <property type="entry name" value="Putative fructokinase"/>
    <property type="match status" value="1"/>
</dbReference>
<dbReference type="InterPro" id="IPR000600">
    <property type="entry name" value="ROK"/>
</dbReference>
<evidence type="ECO:0000256" key="11">
    <source>
        <dbReference type="ARBA" id="ARBA00038887"/>
    </source>
</evidence>
<keyword evidence="3 13" id="KW-0808">Transferase</keyword>
<name>A0A841RMJ3_9BACI</name>
<keyword evidence="7" id="KW-0862">Zinc</keyword>
<evidence type="ECO:0000256" key="6">
    <source>
        <dbReference type="ARBA" id="ARBA00022777"/>
    </source>
</evidence>
<reference evidence="13 14" key="1">
    <citation type="submission" date="2020-08" db="EMBL/GenBank/DDBJ databases">
        <title>Genomic Encyclopedia of Type Strains, Phase IV (KMG-IV): sequencing the most valuable type-strain genomes for metagenomic binning, comparative biology and taxonomic classification.</title>
        <authorList>
            <person name="Goeker M."/>
        </authorList>
    </citation>
    <scope>NUCLEOTIDE SEQUENCE [LARGE SCALE GENOMIC DNA]</scope>
    <source>
        <strain evidence="13 14">DSM 11805</strain>
    </source>
</reference>
<evidence type="ECO:0000313" key="13">
    <source>
        <dbReference type="EMBL" id="MBB6512144.1"/>
    </source>
</evidence>
<evidence type="ECO:0000256" key="8">
    <source>
        <dbReference type="ARBA" id="ARBA00022840"/>
    </source>
</evidence>
<comment type="cofactor">
    <cofactor evidence="1">
        <name>Mg(2+)</name>
        <dbReference type="ChEBI" id="CHEBI:18420"/>
    </cofactor>
</comment>
<evidence type="ECO:0000313" key="14">
    <source>
        <dbReference type="Proteomes" id="UP000572212"/>
    </source>
</evidence>
<comment type="caution">
    <text evidence="13">The sequence shown here is derived from an EMBL/GenBank/DDBJ whole genome shotgun (WGS) entry which is preliminary data.</text>
</comment>